<evidence type="ECO:0000313" key="3">
    <source>
        <dbReference type="WBParaSite" id="ECPE_0001651901-mRNA-1"/>
    </source>
</evidence>
<dbReference type="EMBL" id="UZAN01064526">
    <property type="protein sequence ID" value="VDP93748.1"/>
    <property type="molecule type" value="Genomic_DNA"/>
</dbReference>
<proteinExistence type="predicted"/>
<dbReference type="OrthoDB" id="411785at2759"/>
<dbReference type="WBParaSite" id="ECPE_0001651901-mRNA-1">
    <property type="protein sequence ID" value="ECPE_0001651901-mRNA-1"/>
    <property type="gene ID" value="ECPE_0001651901"/>
</dbReference>
<accession>A0A183BB91</accession>
<name>A0A183BB91_9TREM</name>
<keyword evidence="2" id="KW-1185">Reference proteome</keyword>
<evidence type="ECO:0000313" key="2">
    <source>
        <dbReference type="Proteomes" id="UP000272942"/>
    </source>
</evidence>
<reference evidence="1 2" key="2">
    <citation type="submission" date="2018-11" db="EMBL/GenBank/DDBJ databases">
        <authorList>
            <consortium name="Pathogen Informatics"/>
        </authorList>
    </citation>
    <scope>NUCLEOTIDE SEQUENCE [LARGE SCALE GENOMIC DNA]</scope>
    <source>
        <strain evidence="1 2">Egypt</strain>
    </source>
</reference>
<gene>
    <name evidence="1" type="ORF">ECPE_LOCUS16476</name>
</gene>
<protein>
    <submittedName>
        <fullName evidence="3">Protein SMG8</fullName>
    </submittedName>
</protein>
<organism evidence="3">
    <name type="scientific">Echinostoma caproni</name>
    <dbReference type="NCBI Taxonomy" id="27848"/>
    <lineage>
        <taxon>Eukaryota</taxon>
        <taxon>Metazoa</taxon>
        <taxon>Spiralia</taxon>
        <taxon>Lophotrochozoa</taxon>
        <taxon>Platyhelminthes</taxon>
        <taxon>Trematoda</taxon>
        <taxon>Digenea</taxon>
        <taxon>Plagiorchiida</taxon>
        <taxon>Echinostomata</taxon>
        <taxon>Echinostomatoidea</taxon>
        <taxon>Echinostomatidae</taxon>
        <taxon>Echinostoma</taxon>
    </lineage>
</organism>
<reference evidence="3" key="1">
    <citation type="submission" date="2016-06" db="UniProtKB">
        <authorList>
            <consortium name="WormBaseParasite"/>
        </authorList>
    </citation>
    <scope>IDENTIFICATION</scope>
</reference>
<evidence type="ECO:0000313" key="1">
    <source>
        <dbReference type="EMBL" id="VDP93748.1"/>
    </source>
</evidence>
<dbReference type="Proteomes" id="UP000272942">
    <property type="component" value="Unassembled WGS sequence"/>
</dbReference>
<sequence>MVSSGAQDEVRFSCPRTGLTVFRGVLVQVEQPKARSKKNRKSTEKGQSGRIEAVFLVPFGQNNNRAFQLPARRQNLCRMLNVSSLLLIFSNPRYFHSDLDSIKSALSGVLGAFHLGRADGGNAPILSTPDGYTRNKLELSTSTSKQREILTDCVQFRLSDLDQLLNLKRLVLPHADLRPVLATNASSLRVPSVMGPRGLHAQAWVEMLSLPTGCSRVACYGLPPIGPFSSERSRHFQIHLAGANPGCEVSIQEAFNALYTEESGTTVCLQCGIPLITWPAMCSEDQGKCFGPVNQKPISIPFS</sequence>
<dbReference type="AlphaFoldDB" id="A0A183BB91"/>